<dbReference type="PROSITE" id="PS51257">
    <property type="entry name" value="PROKAR_LIPOPROTEIN"/>
    <property type="match status" value="1"/>
</dbReference>
<feature type="region of interest" description="Disordered" evidence="1">
    <location>
        <begin position="147"/>
        <end position="172"/>
    </location>
</feature>
<evidence type="ECO:0000256" key="1">
    <source>
        <dbReference type="SAM" id="MobiDB-lite"/>
    </source>
</evidence>
<feature type="region of interest" description="Disordered" evidence="1">
    <location>
        <begin position="24"/>
        <end position="77"/>
    </location>
</feature>
<reference evidence="3" key="1">
    <citation type="submission" date="2016-10" db="EMBL/GenBank/DDBJ databases">
        <authorList>
            <person name="Varghese N."/>
            <person name="Submissions S."/>
        </authorList>
    </citation>
    <scope>NUCLEOTIDE SEQUENCE [LARGE SCALE GENOMIC DNA]</scope>
    <source>
        <strain evidence="3">IBRC-M 10043</strain>
    </source>
</reference>
<protein>
    <submittedName>
        <fullName evidence="2">Uncharacterized protein</fullName>
    </submittedName>
</protein>
<feature type="compositionally biased region" description="Polar residues" evidence="1">
    <location>
        <begin position="161"/>
        <end position="172"/>
    </location>
</feature>
<sequence length="241" mass="25733">MNTMGRRQFLLTGSSGAIALLAGCIGGDEDGSDGTPTDEDDGDNGGTETADNDDADGTETAESDSNVGGGDSRALGETITFPSSYALDITTRSNGQTMEMSGRFHEGDMYLEFQQQGRTMDWYLVGGQTYMVSDGNCFTGMSEGEGVNEEQVNPGTHERTATNNPDLTPTGTETIDGQEVLVYEVSQTGGSNADTVTYYVLADSGYLRRMETGPTTWDIHSWGEGDPVSEPDMNCRSMPSR</sequence>
<dbReference type="Proteomes" id="UP000198775">
    <property type="component" value="Unassembled WGS sequence"/>
</dbReference>
<evidence type="ECO:0000313" key="3">
    <source>
        <dbReference type="Proteomes" id="UP000198775"/>
    </source>
</evidence>
<evidence type="ECO:0000313" key="2">
    <source>
        <dbReference type="EMBL" id="SEN96498.1"/>
    </source>
</evidence>
<name>A0A1H8KVR2_9EURY</name>
<feature type="compositionally biased region" description="Acidic residues" evidence="1">
    <location>
        <begin position="50"/>
        <end position="62"/>
    </location>
</feature>
<keyword evidence="3" id="KW-1185">Reference proteome</keyword>
<feature type="compositionally biased region" description="Acidic residues" evidence="1">
    <location>
        <begin position="27"/>
        <end position="43"/>
    </location>
</feature>
<organism evidence="2 3">
    <name type="scientific">Halorientalis persicus</name>
    <dbReference type="NCBI Taxonomy" id="1367881"/>
    <lineage>
        <taxon>Archaea</taxon>
        <taxon>Methanobacteriati</taxon>
        <taxon>Methanobacteriota</taxon>
        <taxon>Stenosarchaea group</taxon>
        <taxon>Halobacteria</taxon>
        <taxon>Halobacteriales</taxon>
        <taxon>Haloarculaceae</taxon>
        <taxon>Halorientalis</taxon>
    </lineage>
</organism>
<feature type="region of interest" description="Disordered" evidence="1">
    <location>
        <begin position="221"/>
        <end position="241"/>
    </location>
</feature>
<accession>A0A1H8KVR2</accession>
<dbReference type="AlphaFoldDB" id="A0A1H8KVR2"/>
<proteinExistence type="predicted"/>
<dbReference type="RefSeq" id="WP_244514966.1">
    <property type="nucleotide sequence ID" value="NZ_FOCX01000006.1"/>
</dbReference>
<dbReference type="Gene3D" id="2.50.20.20">
    <property type="match status" value="1"/>
</dbReference>
<dbReference type="EMBL" id="FOCX01000006">
    <property type="protein sequence ID" value="SEN96498.1"/>
    <property type="molecule type" value="Genomic_DNA"/>
</dbReference>
<gene>
    <name evidence="2" type="ORF">SAMN05216388_1006191</name>
</gene>